<dbReference type="EMBL" id="CM042028">
    <property type="protein sequence ID" value="KAI3797462.1"/>
    <property type="molecule type" value="Genomic_DNA"/>
</dbReference>
<accession>A0ACB9HPC2</accession>
<dbReference type="Proteomes" id="UP001056120">
    <property type="component" value="Linkage Group LG11"/>
</dbReference>
<keyword evidence="2" id="KW-1185">Reference proteome</keyword>
<comment type="caution">
    <text evidence="1">The sequence shown here is derived from an EMBL/GenBank/DDBJ whole genome shotgun (WGS) entry which is preliminary data.</text>
</comment>
<evidence type="ECO:0000313" key="2">
    <source>
        <dbReference type="Proteomes" id="UP001056120"/>
    </source>
</evidence>
<proteinExistence type="predicted"/>
<name>A0ACB9HPC2_9ASTR</name>
<protein>
    <submittedName>
        <fullName evidence="1">Uncharacterized protein</fullName>
    </submittedName>
</protein>
<evidence type="ECO:0000313" key="1">
    <source>
        <dbReference type="EMBL" id="KAI3797462.1"/>
    </source>
</evidence>
<reference evidence="1 2" key="2">
    <citation type="journal article" date="2022" name="Mol. Ecol. Resour.">
        <title>The genomes of chicory, endive, great burdock and yacon provide insights into Asteraceae paleo-polyploidization history and plant inulin production.</title>
        <authorList>
            <person name="Fan W."/>
            <person name="Wang S."/>
            <person name="Wang H."/>
            <person name="Wang A."/>
            <person name="Jiang F."/>
            <person name="Liu H."/>
            <person name="Zhao H."/>
            <person name="Xu D."/>
            <person name="Zhang Y."/>
        </authorList>
    </citation>
    <scope>NUCLEOTIDE SEQUENCE [LARGE SCALE GENOMIC DNA]</scope>
    <source>
        <strain evidence="2">cv. Yunnan</strain>
        <tissue evidence="1">Leaves</tissue>
    </source>
</reference>
<gene>
    <name evidence="1" type="ORF">L1987_32719</name>
</gene>
<organism evidence="1 2">
    <name type="scientific">Smallanthus sonchifolius</name>
    <dbReference type="NCBI Taxonomy" id="185202"/>
    <lineage>
        <taxon>Eukaryota</taxon>
        <taxon>Viridiplantae</taxon>
        <taxon>Streptophyta</taxon>
        <taxon>Embryophyta</taxon>
        <taxon>Tracheophyta</taxon>
        <taxon>Spermatophyta</taxon>
        <taxon>Magnoliopsida</taxon>
        <taxon>eudicotyledons</taxon>
        <taxon>Gunneridae</taxon>
        <taxon>Pentapetalae</taxon>
        <taxon>asterids</taxon>
        <taxon>campanulids</taxon>
        <taxon>Asterales</taxon>
        <taxon>Asteraceae</taxon>
        <taxon>Asteroideae</taxon>
        <taxon>Heliantheae alliance</taxon>
        <taxon>Millerieae</taxon>
        <taxon>Smallanthus</taxon>
    </lineage>
</organism>
<sequence>MTNRVLEGTAIGIDLGTTYSCVAAWFDKHNRVEIIPNQQGNRITPSCVAWDGMQVLVGEAAKNQITRNPKNTVCDVKRLMGARFNDAIVKKDIETRPFKVLQGSWEKPMIVFEHESKQKKFSPEEISSLILRNLKEAAEAFLGTTVTDAVITVPAYFNDKQRQATMDAGVSAGLNVMRLINEPTSAAIAYGLDKTADVNFPKEKNVLVFDLGGGTFDVSLLKITKSGTITVKAVGGDTYLGGETFDKLMVSHCVEIFKKKEKKDLSANARAMMRLKIACEKAKRDLSSTTQTPIEIDCLYEGIDFSTKFSRAKFEEINAGFFKMCIKHVENCLRDGNMQKKDVDDVVIVGGSTRIPKVQQMLMEFFDGKPLCKGVNADEAVAYGAAVLAANLSGYGNKKVQDLVLLDVTPLSLGIGVNVDPDMSVVIPRNTPIPTIKERIYHTSLDNQVSVLFNVYQGEGKYTKENIFLDTFTLHGVPAAPKGKEKLRVCFNMDANGILNVSAEVISTGHKRSITIVKSGDLSKVDFKNMPKKAKK</sequence>
<reference evidence="2" key="1">
    <citation type="journal article" date="2022" name="Mol. Ecol. Resour.">
        <title>The genomes of chicory, endive, great burdock and yacon provide insights into Asteraceae palaeo-polyploidization history and plant inulin production.</title>
        <authorList>
            <person name="Fan W."/>
            <person name="Wang S."/>
            <person name="Wang H."/>
            <person name="Wang A."/>
            <person name="Jiang F."/>
            <person name="Liu H."/>
            <person name="Zhao H."/>
            <person name="Xu D."/>
            <person name="Zhang Y."/>
        </authorList>
    </citation>
    <scope>NUCLEOTIDE SEQUENCE [LARGE SCALE GENOMIC DNA]</scope>
    <source>
        <strain evidence="2">cv. Yunnan</strain>
    </source>
</reference>